<organism evidence="1 2">
    <name type="scientific">Romanomermis culicivorax</name>
    <name type="common">Nematode worm</name>
    <dbReference type="NCBI Taxonomy" id="13658"/>
    <lineage>
        <taxon>Eukaryota</taxon>
        <taxon>Metazoa</taxon>
        <taxon>Ecdysozoa</taxon>
        <taxon>Nematoda</taxon>
        <taxon>Enoplea</taxon>
        <taxon>Dorylaimia</taxon>
        <taxon>Mermithida</taxon>
        <taxon>Mermithoidea</taxon>
        <taxon>Mermithidae</taxon>
        <taxon>Romanomermis</taxon>
    </lineage>
</organism>
<keyword evidence="1" id="KW-1185">Reference proteome</keyword>
<dbReference type="AlphaFoldDB" id="A0A915KCA6"/>
<dbReference type="WBParaSite" id="nRc.2.0.1.t36408-RA">
    <property type="protein sequence ID" value="nRc.2.0.1.t36408-RA"/>
    <property type="gene ID" value="nRc.2.0.1.g36408"/>
</dbReference>
<reference evidence="2" key="1">
    <citation type="submission" date="2022-11" db="UniProtKB">
        <authorList>
            <consortium name="WormBaseParasite"/>
        </authorList>
    </citation>
    <scope>IDENTIFICATION</scope>
</reference>
<dbReference type="Proteomes" id="UP000887565">
    <property type="component" value="Unplaced"/>
</dbReference>
<protein>
    <submittedName>
        <fullName evidence="2">Uncharacterized protein</fullName>
    </submittedName>
</protein>
<name>A0A915KCA6_ROMCU</name>
<proteinExistence type="predicted"/>
<evidence type="ECO:0000313" key="1">
    <source>
        <dbReference type="Proteomes" id="UP000887565"/>
    </source>
</evidence>
<evidence type="ECO:0000313" key="2">
    <source>
        <dbReference type="WBParaSite" id="nRc.2.0.1.t36408-RA"/>
    </source>
</evidence>
<accession>A0A915KCA6</accession>
<sequence>MEGVLCMLLPPSGGQILQFSFCLIMQDLFGYLTDNSNMSTSSFTALSRQDSNWVEWTPVQKQFKIRIHCRSGNVGLKKSVFQMPTNVPALYSACVLLSCALMSLSSLSCALMSLCPNIRALMSALYCPTL</sequence>